<dbReference type="Pfam" id="PF00501">
    <property type="entry name" value="AMP-binding"/>
    <property type="match status" value="1"/>
</dbReference>
<keyword evidence="4" id="KW-0067">ATP-binding</keyword>
<gene>
    <name evidence="7" type="ORF">GQ651_08045</name>
</gene>
<dbReference type="GO" id="GO:0016405">
    <property type="term" value="F:CoA-ligase activity"/>
    <property type="evidence" value="ECO:0007669"/>
    <property type="project" value="UniProtKB-ARBA"/>
</dbReference>
<dbReference type="InterPro" id="IPR020845">
    <property type="entry name" value="AMP-binding_CS"/>
</dbReference>
<dbReference type="GO" id="GO:0006637">
    <property type="term" value="P:acyl-CoA metabolic process"/>
    <property type="evidence" value="ECO:0007669"/>
    <property type="project" value="TreeGrafter"/>
</dbReference>
<dbReference type="InterPro" id="IPR042099">
    <property type="entry name" value="ANL_N_sf"/>
</dbReference>
<name>A0A7C9MFP1_9RHOB</name>
<dbReference type="Gene3D" id="3.40.50.12780">
    <property type="entry name" value="N-terminal domain of ligase-like"/>
    <property type="match status" value="1"/>
</dbReference>
<dbReference type="AlphaFoldDB" id="A0A7C9MFP1"/>
<dbReference type="Gene3D" id="3.30.300.30">
    <property type="match status" value="1"/>
</dbReference>
<reference evidence="7 8" key="1">
    <citation type="submission" date="2019-12" db="EMBL/GenBank/DDBJ databases">
        <authorList>
            <person name="Lee S.D."/>
        </authorList>
    </citation>
    <scope>NUCLEOTIDE SEQUENCE [LARGE SCALE GENOMIC DNA]</scope>
    <source>
        <strain evidence="7 8">GH1-50</strain>
    </source>
</reference>
<evidence type="ECO:0000313" key="7">
    <source>
        <dbReference type="EMBL" id="MXQ07796.1"/>
    </source>
</evidence>
<keyword evidence="3" id="KW-0547">Nucleotide-binding</keyword>
<dbReference type="Proteomes" id="UP000480350">
    <property type="component" value="Unassembled WGS sequence"/>
</dbReference>
<dbReference type="GO" id="GO:0015645">
    <property type="term" value="F:fatty acid ligase activity"/>
    <property type="evidence" value="ECO:0007669"/>
    <property type="project" value="TreeGrafter"/>
</dbReference>
<dbReference type="SUPFAM" id="SSF56801">
    <property type="entry name" value="Acetyl-CoA synthetase-like"/>
    <property type="match status" value="1"/>
</dbReference>
<sequence>MRSDRRTLGPGDWPSVRAGFRWNIPQQFNIAAACADDWARVTPDAPAIIDIGGDGLRRVWTYAELKDASDRLASAFRAWGVVKGDRVAVLLSQSPEVMVAHFAAMKLGAVVLPLFTLFGEDALAFRLSDSGAKVAVTDDANLDKLLGVAAGLDTLETVVNVGHRGRGIPRLDDILAEAAPLPAPEPTLADDPAMLIYTSGTTGDPKGALHAHRFLIGHLPSVEMHLERFPADGDVSWTPADWAWIGGLMDLAMPTLYFGRPLVSHRMRKFDPDAAFRLIRDECVSTLFLPPTALKLMRQTDVPGGLKIRAIGSGGESLSVDLLDWGQDKLGAPINELYGQTECNLVVSSCAGLGVLRPGTMGQAVPGHHVAILDAEGREVPPGTVGEIAVRRPDPVMFLGYWNQPEKTAAKFTGDWLRTGDLGQADEDGYLTYVSRDDDVITSAGYRIGPTEIENCLTGDPDVVMAAAVGLPDPVRTEIVAAFVVLRAGAARDGLEERLVARVRERVSPHVAPRRVVVVESLPMTATGKIMRRALRERAD</sequence>
<evidence type="ECO:0000259" key="5">
    <source>
        <dbReference type="Pfam" id="PF00501"/>
    </source>
</evidence>
<dbReference type="GO" id="GO:0005524">
    <property type="term" value="F:ATP binding"/>
    <property type="evidence" value="ECO:0007669"/>
    <property type="project" value="UniProtKB-KW"/>
</dbReference>
<dbReference type="InterPro" id="IPR000873">
    <property type="entry name" value="AMP-dep_synth/lig_dom"/>
</dbReference>
<dbReference type="PANTHER" id="PTHR43605">
    <property type="entry name" value="ACYL-COENZYME A SYNTHETASE"/>
    <property type="match status" value="1"/>
</dbReference>
<dbReference type="RefSeq" id="WP_160763652.1">
    <property type="nucleotide sequence ID" value="NZ_WUPT01000001.1"/>
</dbReference>
<dbReference type="PROSITE" id="PS00455">
    <property type="entry name" value="AMP_BINDING"/>
    <property type="match status" value="1"/>
</dbReference>
<comment type="caution">
    <text evidence="7">The sequence shown here is derived from an EMBL/GenBank/DDBJ whole genome shotgun (WGS) entry which is preliminary data.</text>
</comment>
<keyword evidence="2" id="KW-0436">Ligase</keyword>
<dbReference type="InterPro" id="IPR025110">
    <property type="entry name" value="AMP-bd_C"/>
</dbReference>
<organism evidence="7 8">
    <name type="scientific">Kangsaoukella pontilimi</name>
    <dbReference type="NCBI Taxonomy" id="2691042"/>
    <lineage>
        <taxon>Bacteria</taxon>
        <taxon>Pseudomonadati</taxon>
        <taxon>Pseudomonadota</taxon>
        <taxon>Alphaproteobacteria</taxon>
        <taxon>Rhodobacterales</taxon>
        <taxon>Paracoccaceae</taxon>
        <taxon>Kangsaoukella</taxon>
    </lineage>
</organism>
<dbReference type="PROSITE" id="PS51257">
    <property type="entry name" value="PROKAR_LIPOPROTEIN"/>
    <property type="match status" value="1"/>
</dbReference>
<evidence type="ECO:0000256" key="1">
    <source>
        <dbReference type="ARBA" id="ARBA00006432"/>
    </source>
</evidence>
<comment type="similarity">
    <text evidence="1">Belongs to the ATP-dependent AMP-binding enzyme family.</text>
</comment>
<evidence type="ECO:0000256" key="4">
    <source>
        <dbReference type="ARBA" id="ARBA00022840"/>
    </source>
</evidence>
<evidence type="ECO:0000256" key="2">
    <source>
        <dbReference type="ARBA" id="ARBA00022598"/>
    </source>
</evidence>
<dbReference type="PANTHER" id="PTHR43605:SF10">
    <property type="entry name" value="ACYL-COA SYNTHETASE MEDIUM CHAIN FAMILY MEMBER 3"/>
    <property type="match status" value="1"/>
</dbReference>
<protein>
    <submittedName>
        <fullName evidence="7">AMP-binding protein</fullName>
    </submittedName>
</protein>
<dbReference type="EMBL" id="WUPT01000001">
    <property type="protein sequence ID" value="MXQ07796.1"/>
    <property type="molecule type" value="Genomic_DNA"/>
</dbReference>
<feature type="domain" description="AMP-binding enzyme C-terminal" evidence="6">
    <location>
        <begin position="452"/>
        <end position="529"/>
    </location>
</feature>
<feature type="domain" description="AMP-dependent synthetase/ligase" evidence="5">
    <location>
        <begin position="36"/>
        <end position="402"/>
    </location>
</feature>
<dbReference type="GO" id="GO:0004321">
    <property type="term" value="F:fatty-acyl-CoA synthase activity"/>
    <property type="evidence" value="ECO:0007669"/>
    <property type="project" value="TreeGrafter"/>
</dbReference>
<evidence type="ECO:0000256" key="3">
    <source>
        <dbReference type="ARBA" id="ARBA00022741"/>
    </source>
</evidence>
<dbReference type="InterPro" id="IPR051087">
    <property type="entry name" value="Mitochondrial_ACSM"/>
</dbReference>
<evidence type="ECO:0000313" key="8">
    <source>
        <dbReference type="Proteomes" id="UP000480350"/>
    </source>
</evidence>
<dbReference type="GO" id="GO:0006633">
    <property type="term" value="P:fatty acid biosynthetic process"/>
    <property type="evidence" value="ECO:0007669"/>
    <property type="project" value="TreeGrafter"/>
</dbReference>
<accession>A0A7C9MFP1</accession>
<evidence type="ECO:0000259" key="6">
    <source>
        <dbReference type="Pfam" id="PF13193"/>
    </source>
</evidence>
<dbReference type="Pfam" id="PF13193">
    <property type="entry name" value="AMP-binding_C"/>
    <property type="match status" value="1"/>
</dbReference>
<keyword evidence="8" id="KW-1185">Reference proteome</keyword>
<proteinExistence type="inferred from homology"/>
<dbReference type="InterPro" id="IPR045851">
    <property type="entry name" value="AMP-bd_C_sf"/>
</dbReference>
<reference evidence="7 8" key="2">
    <citation type="submission" date="2020-03" db="EMBL/GenBank/DDBJ databases">
        <title>Kangsaoukella pontilimi gen. nov., sp. nov., a new member of the family Rhodobacteraceae isolated from a tidal mudflat.</title>
        <authorList>
            <person name="Kim I.S."/>
        </authorList>
    </citation>
    <scope>NUCLEOTIDE SEQUENCE [LARGE SCALE GENOMIC DNA]</scope>
    <source>
        <strain evidence="7 8">GH1-50</strain>
    </source>
</reference>